<evidence type="ECO:0000313" key="2">
    <source>
        <dbReference type="EMBL" id="NER12368.1"/>
    </source>
</evidence>
<dbReference type="InterPro" id="IPR036034">
    <property type="entry name" value="PDZ_sf"/>
</dbReference>
<name>A0A6P0UKF5_9FLAO</name>
<feature type="domain" description="PDZ" evidence="1">
    <location>
        <begin position="350"/>
        <end position="392"/>
    </location>
</feature>
<dbReference type="SMART" id="SM00228">
    <property type="entry name" value="PDZ"/>
    <property type="match status" value="1"/>
</dbReference>
<dbReference type="RefSeq" id="WP_163606287.1">
    <property type="nucleotide sequence ID" value="NZ_JAABOO010000001.1"/>
</dbReference>
<accession>A0A6P0UKF5</accession>
<proteinExistence type="predicted"/>
<dbReference type="Gene3D" id="2.30.42.10">
    <property type="match status" value="1"/>
</dbReference>
<organism evidence="2 3">
    <name type="scientific">Leptobacterium flavescens</name>
    <dbReference type="NCBI Taxonomy" id="472055"/>
    <lineage>
        <taxon>Bacteria</taxon>
        <taxon>Pseudomonadati</taxon>
        <taxon>Bacteroidota</taxon>
        <taxon>Flavobacteriia</taxon>
        <taxon>Flavobacteriales</taxon>
        <taxon>Flavobacteriaceae</taxon>
        <taxon>Leptobacterium</taxon>
    </lineage>
</organism>
<dbReference type="InterPro" id="IPR041489">
    <property type="entry name" value="PDZ_6"/>
</dbReference>
<reference evidence="2 3" key="1">
    <citation type="submission" date="2020-01" db="EMBL/GenBank/DDBJ databases">
        <title>Leptobacterium flavescens.</title>
        <authorList>
            <person name="Wang G."/>
        </authorList>
    </citation>
    <scope>NUCLEOTIDE SEQUENCE [LARGE SCALE GENOMIC DNA]</scope>
    <source>
        <strain evidence="2 3">KCTC 22160</strain>
    </source>
</reference>
<evidence type="ECO:0000259" key="1">
    <source>
        <dbReference type="PROSITE" id="PS50106"/>
    </source>
</evidence>
<protein>
    <submittedName>
        <fullName evidence="2">PDZ domain-containing protein</fullName>
    </submittedName>
</protein>
<dbReference type="Pfam" id="PF13650">
    <property type="entry name" value="Asp_protease_2"/>
    <property type="match status" value="2"/>
</dbReference>
<evidence type="ECO:0000313" key="3">
    <source>
        <dbReference type="Proteomes" id="UP000468581"/>
    </source>
</evidence>
<gene>
    <name evidence="2" type="ORF">GWK08_02860</name>
</gene>
<dbReference type="InterPro" id="IPR001478">
    <property type="entry name" value="PDZ"/>
</dbReference>
<dbReference type="Gene3D" id="2.40.70.10">
    <property type="entry name" value="Acid Proteases"/>
    <property type="match status" value="2"/>
</dbReference>
<dbReference type="Proteomes" id="UP000468581">
    <property type="component" value="Unassembled WGS sequence"/>
</dbReference>
<keyword evidence="3" id="KW-1185">Reference proteome</keyword>
<dbReference type="EMBL" id="JAABOO010000001">
    <property type="protein sequence ID" value="NER12368.1"/>
    <property type="molecule type" value="Genomic_DNA"/>
</dbReference>
<dbReference type="Pfam" id="PF17820">
    <property type="entry name" value="PDZ_6"/>
    <property type="match status" value="1"/>
</dbReference>
<dbReference type="AlphaFoldDB" id="A0A6P0UKF5"/>
<dbReference type="SUPFAM" id="SSF50156">
    <property type="entry name" value="PDZ domain-like"/>
    <property type="match status" value="1"/>
</dbReference>
<comment type="caution">
    <text evidence="2">The sequence shown here is derived from an EMBL/GenBank/DDBJ whole genome shotgun (WGS) entry which is preliminary data.</text>
</comment>
<dbReference type="InterPro" id="IPR021109">
    <property type="entry name" value="Peptidase_aspartic_dom_sf"/>
</dbReference>
<dbReference type="PROSITE" id="PS50106">
    <property type="entry name" value="PDZ"/>
    <property type="match status" value="1"/>
</dbReference>
<sequence>MADNQKKEVIKFKLANNLMVIPIEVNGVELSFILDTGVNKPILFNLFDSDTLQVKQVEEIYLKGLGEGEAIKAYRSKGNKFRMDGIYNPNQELYIVLDKEINFSPKLGIPVHGIIGYDLIKDFVLDINYVSKKIKFYRKGEYEYKECKKCEEFDLELFRNKPYLKSKVTIENSEEIDVKLLIDTGSSDALWLFKDEEKGIKIPTRKFEDFLGRGLSGSIFGERSRVDNFRVGSFGLKDAKVSFPDSLSIQFVRNMNNRNGSVGAEILKRFHMVLDYSSNKVTLRKNSNFKDPFKYNMSGIEVQHNGIRLVRELASNINGVVARNESDATGTVKVVLTEQFKFSLHPSFEIAELRENSPAALAGLKIGDVLLSINGKQTHRYSLQEVNELLNERVGKKIRLTIDRKGVELRFFFELKRVL</sequence>